<feature type="transmembrane region" description="Helical" evidence="1">
    <location>
        <begin position="25"/>
        <end position="44"/>
    </location>
</feature>
<evidence type="ECO:0000256" key="1">
    <source>
        <dbReference type="SAM" id="Phobius"/>
    </source>
</evidence>
<feature type="transmembrane region" description="Helical" evidence="1">
    <location>
        <begin position="50"/>
        <end position="71"/>
    </location>
</feature>
<keyword evidence="1" id="KW-0812">Transmembrane</keyword>
<keyword evidence="1" id="KW-1133">Transmembrane helix</keyword>
<protein>
    <submittedName>
        <fullName evidence="2">Uncharacterized protein</fullName>
    </submittedName>
</protein>
<reference evidence="2" key="1">
    <citation type="submission" date="2014-09" db="EMBL/GenBank/DDBJ databases">
        <authorList>
            <person name="Magalhaes I.L.F."/>
            <person name="Oliveira U."/>
            <person name="Santos F.R."/>
            <person name="Vidigal T.H.D.A."/>
            <person name="Brescovit A.D."/>
            <person name="Santos A.J."/>
        </authorList>
    </citation>
    <scope>NUCLEOTIDE SEQUENCE</scope>
    <source>
        <tissue evidence="2">Shoot tissue taken approximately 20 cm above the soil surface</tissue>
    </source>
</reference>
<proteinExistence type="predicted"/>
<accession>A0A0A9BA62</accession>
<dbReference type="AlphaFoldDB" id="A0A0A9BA62"/>
<name>A0A0A9BA62_ARUDO</name>
<organism evidence="2">
    <name type="scientific">Arundo donax</name>
    <name type="common">Giant reed</name>
    <name type="synonym">Donax arundinaceus</name>
    <dbReference type="NCBI Taxonomy" id="35708"/>
    <lineage>
        <taxon>Eukaryota</taxon>
        <taxon>Viridiplantae</taxon>
        <taxon>Streptophyta</taxon>
        <taxon>Embryophyta</taxon>
        <taxon>Tracheophyta</taxon>
        <taxon>Spermatophyta</taxon>
        <taxon>Magnoliopsida</taxon>
        <taxon>Liliopsida</taxon>
        <taxon>Poales</taxon>
        <taxon>Poaceae</taxon>
        <taxon>PACMAD clade</taxon>
        <taxon>Arundinoideae</taxon>
        <taxon>Arundineae</taxon>
        <taxon>Arundo</taxon>
    </lineage>
</organism>
<sequence>MDHWMPELYRSTLIKTTHFLSTNRIFSHIFSLSKYLISLYVHAYMPVECVSLPIMPTWAVLMACLFGQVCWCSSNNQFI</sequence>
<evidence type="ECO:0000313" key="2">
    <source>
        <dbReference type="EMBL" id="JAD60216.1"/>
    </source>
</evidence>
<dbReference type="EMBL" id="GBRH01237679">
    <property type="protein sequence ID" value="JAD60216.1"/>
    <property type="molecule type" value="Transcribed_RNA"/>
</dbReference>
<keyword evidence="1" id="KW-0472">Membrane</keyword>
<reference evidence="2" key="2">
    <citation type="journal article" date="2015" name="Data Brief">
        <title>Shoot transcriptome of the giant reed, Arundo donax.</title>
        <authorList>
            <person name="Barrero R.A."/>
            <person name="Guerrero F.D."/>
            <person name="Moolhuijzen P."/>
            <person name="Goolsby J.A."/>
            <person name="Tidwell J."/>
            <person name="Bellgard S.E."/>
            <person name="Bellgard M.I."/>
        </authorList>
    </citation>
    <scope>NUCLEOTIDE SEQUENCE</scope>
    <source>
        <tissue evidence="2">Shoot tissue taken approximately 20 cm above the soil surface</tissue>
    </source>
</reference>